<reference evidence="3 4" key="1">
    <citation type="submission" date="2017-07" db="EMBL/GenBank/DDBJ databases">
        <title>Analysis of two Campylobacter avium genomes and identification of a novel hippuricase gene.</title>
        <authorList>
            <person name="Miller W.G."/>
            <person name="Chapman M.H."/>
            <person name="Yee E."/>
            <person name="Revez J."/>
            <person name="Bono J.L."/>
            <person name="Rossi M."/>
        </authorList>
    </citation>
    <scope>NUCLEOTIDE SEQUENCE [LARGE SCALE GENOMIC DNA]</scope>
    <source>
        <strain evidence="3 4">LMG 24591</strain>
    </source>
</reference>
<keyword evidence="2" id="KW-1133">Transmembrane helix</keyword>
<evidence type="ECO:0000313" key="4">
    <source>
        <dbReference type="Proteomes" id="UP000201169"/>
    </source>
</evidence>
<dbReference type="EMBL" id="CP022347">
    <property type="protein sequence ID" value="ASQ30490.1"/>
    <property type="molecule type" value="Genomic_DNA"/>
</dbReference>
<keyword evidence="2" id="KW-0812">Transmembrane</keyword>
<feature type="compositionally biased region" description="Polar residues" evidence="1">
    <location>
        <begin position="55"/>
        <end position="68"/>
    </location>
</feature>
<evidence type="ECO:0000256" key="1">
    <source>
        <dbReference type="SAM" id="MobiDB-lite"/>
    </source>
</evidence>
<proteinExistence type="predicted"/>
<feature type="compositionally biased region" description="Polar residues" evidence="1">
    <location>
        <begin position="80"/>
        <end position="106"/>
    </location>
</feature>
<keyword evidence="4" id="KW-1185">Reference proteome</keyword>
<name>A0A222MXR1_9BACT</name>
<dbReference type="Proteomes" id="UP000201169">
    <property type="component" value="Chromosome"/>
</dbReference>
<keyword evidence="2" id="KW-0472">Membrane</keyword>
<dbReference type="AlphaFoldDB" id="A0A222MXR1"/>
<evidence type="ECO:0000256" key="2">
    <source>
        <dbReference type="SAM" id="Phobius"/>
    </source>
</evidence>
<dbReference type="KEGG" id="cavi:CAV_0826"/>
<organism evidence="3 4">
    <name type="scientific">Campylobacter avium LMG 24591</name>
    <dbReference type="NCBI Taxonomy" id="522484"/>
    <lineage>
        <taxon>Bacteria</taxon>
        <taxon>Pseudomonadati</taxon>
        <taxon>Campylobacterota</taxon>
        <taxon>Epsilonproteobacteria</taxon>
        <taxon>Campylobacterales</taxon>
        <taxon>Campylobacteraceae</taxon>
        <taxon>Campylobacter</taxon>
    </lineage>
</organism>
<feature type="transmembrane region" description="Helical" evidence="2">
    <location>
        <begin position="20"/>
        <end position="44"/>
    </location>
</feature>
<evidence type="ECO:0000313" key="3">
    <source>
        <dbReference type="EMBL" id="ASQ30490.1"/>
    </source>
</evidence>
<dbReference type="RefSeq" id="WP_094325247.1">
    <property type="nucleotide sequence ID" value="NZ_CP022347.1"/>
</dbReference>
<sequence>MLVVIKKKVKDNDEASNRLLQMAAGYASASIAITALSPMIFAAFRKKIENYVGGNTTSVSETSQSLQADRQVGEDRSQSLRRQSTNGSNSGQNLADSGSAVQQAEQIVTGTEGANIRVRRLDVETNN</sequence>
<feature type="region of interest" description="Disordered" evidence="1">
    <location>
        <begin position="55"/>
        <end position="106"/>
    </location>
</feature>
<gene>
    <name evidence="3" type="ORF">CAV_0826</name>
</gene>
<accession>A0A222MXR1</accession>
<protein>
    <submittedName>
        <fullName evidence="3">Uncharacterized protein</fullName>
    </submittedName>
</protein>